<feature type="compositionally biased region" description="Acidic residues" evidence="4">
    <location>
        <begin position="242"/>
        <end position="284"/>
    </location>
</feature>
<dbReference type="Gene3D" id="1.25.40.180">
    <property type="match status" value="1"/>
</dbReference>
<dbReference type="Proteomes" id="UP000319731">
    <property type="component" value="Unassembled WGS sequence"/>
</dbReference>
<feature type="region of interest" description="Disordered" evidence="4">
    <location>
        <begin position="311"/>
        <end position="354"/>
    </location>
</feature>
<proteinExistence type="inferred from homology"/>
<dbReference type="PANTHER" id="PTHR18034:SF4">
    <property type="entry name" value="NUCLEOLAR MIF4G DOMAIN-CONTAINING PROTEIN 1"/>
    <property type="match status" value="1"/>
</dbReference>
<feature type="region of interest" description="Disordered" evidence="4">
    <location>
        <begin position="24"/>
        <end position="57"/>
    </location>
</feature>
<dbReference type="PANTHER" id="PTHR18034">
    <property type="entry name" value="CELL CYCLE CONTROL PROTEIN CWF22-RELATED"/>
    <property type="match status" value="1"/>
</dbReference>
<dbReference type="SUPFAM" id="SSF48371">
    <property type="entry name" value="ARM repeat"/>
    <property type="match status" value="1"/>
</dbReference>
<feature type="compositionally biased region" description="Polar residues" evidence="4">
    <location>
        <begin position="624"/>
        <end position="637"/>
    </location>
</feature>
<dbReference type="InterPro" id="IPR050781">
    <property type="entry name" value="CWC22_splicing_factor"/>
</dbReference>
<feature type="compositionally biased region" description="Low complexity" evidence="4">
    <location>
        <begin position="638"/>
        <end position="653"/>
    </location>
</feature>
<dbReference type="InterPro" id="IPR003891">
    <property type="entry name" value="Initiation_fac_eIF4g_MI"/>
</dbReference>
<organism evidence="6 7">
    <name type="scientific">Synchytrium microbalum</name>
    <dbReference type="NCBI Taxonomy" id="1806994"/>
    <lineage>
        <taxon>Eukaryota</taxon>
        <taxon>Fungi</taxon>
        <taxon>Fungi incertae sedis</taxon>
        <taxon>Chytridiomycota</taxon>
        <taxon>Chytridiomycota incertae sedis</taxon>
        <taxon>Chytridiomycetes</taxon>
        <taxon>Synchytriales</taxon>
        <taxon>Synchytriaceae</taxon>
        <taxon>Synchytrium</taxon>
    </lineage>
</organism>
<dbReference type="OrthoDB" id="361797at2759"/>
<dbReference type="STRING" id="1806994.A0A507C7D6"/>
<dbReference type="GO" id="GO:0005730">
    <property type="term" value="C:nucleolus"/>
    <property type="evidence" value="ECO:0007669"/>
    <property type="project" value="UniProtKB-SubCell"/>
</dbReference>
<feature type="compositionally biased region" description="Basic residues" evidence="4">
    <location>
        <begin position="34"/>
        <end position="47"/>
    </location>
</feature>
<feature type="region of interest" description="Disordered" evidence="4">
    <location>
        <begin position="238"/>
        <end position="284"/>
    </location>
</feature>
<feature type="region of interest" description="Disordered" evidence="4">
    <location>
        <begin position="624"/>
        <end position="654"/>
    </location>
</feature>
<comment type="caution">
    <text evidence="6">The sequence shown here is derived from an EMBL/GenBank/DDBJ whole genome shotgun (WGS) entry which is preliminary data.</text>
</comment>
<sequence>MKRPIEDRLTGPRMPSVLLDQLASATTNPSERKFTKKHQKPVHRKDKRRLEKLEKKKRVDAFHSRKAVKLPDEVSTTALFTFDGDHCCPKPVKHNPLKRSYNEDAQISKMVKLDQPQTPQPQQQRQPQIHKPVPPPQKKITAADVTRFATKNPNIYKLLVADGLTKSLPPPTEPTTVKMGQEAFEQDGYEIAYYAKKLGIKKKKGRYSKELELDGLDDLLEGLGADGVATDTAIDSKAATIDDSDSDLDLELFNGEEEDVDQDMEEEDHDEEEDSDNDMDHLDSDDELIGEEEELDPAEEDDDEEVDEAIADEHGSSSSSDNELDDKDNADQSSSLSATKYVPPHLRQQPKGEQYERLRKQLQGLINRLSDSNLESIFMGVESCFQNYPRHDVTEILTTLLIASVAEKIHLLDSFVCNYAALISAIYSLVGGDIGAQMLQSTVELFLKARSTNSLDDATASRQASNLAALLAFLYNFQVVACVLIYDLVRECIAGLSETDVEVLLKLLRLSGSQLRSDDPQSLKDIVAAVQSEASKRDMTSSRLKFLVESILDLKNNRKRKTGGGNVDVLVEQQERVKKMVGGIIMKRHGHGHEALRCSLDEIKSVNERGRWWVVGAAWAGRQQTQDQVPSSSAQPDNNNSNHHTTTTTSNNNMSGLLELARKQGMNTEIRRNVFVALMSSEDCTDALSRLESLKLTPPRDREAVRVLVHCCTREKAFNPYYALVAQRLVDRNFSMKVTLQYVLWDALKSLEEGEVRKTVHLARLYAYLIGKGAMSLHILKILNFASLSPAQQIFLTALFENLLKMPKEGSSKKDLLPKTLADGVKDEVVREGLALFLTTFDSQNDALVEKRVNLLRQYLLQEEQ</sequence>
<comment type="similarity">
    <text evidence="2">Belongs to the CWC22 family.</text>
</comment>
<evidence type="ECO:0000256" key="1">
    <source>
        <dbReference type="ARBA" id="ARBA00004604"/>
    </source>
</evidence>
<dbReference type="Pfam" id="PF02854">
    <property type="entry name" value="MIF4G"/>
    <property type="match status" value="1"/>
</dbReference>
<dbReference type="GO" id="GO:0042274">
    <property type="term" value="P:ribosomal small subunit biogenesis"/>
    <property type="evidence" value="ECO:0007669"/>
    <property type="project" value="TreeGrafter"/>
</dbReference>
<dbReference type="SMART" id="SM00543">
    <property type="entry name" value="MIF4G"/>
    <property type="match status" value="1"/>
</dbReference>
<keyword evidence="7" id="KW-1185">Reference proteome</keyword>
<dbReference type="InterPro" id="IPR016024">
    <property type="entry name" value="ARM-type_fold"/>
</dbReference>
<dbReference type="SMART" id="SM00544">
    <property type="entry name" value="MA3"/>
    <property type="match status" value="1"/>
</dbReference>
<dbReference type="RefSeq" id="XP_031024790.1">
    <property type="nucleotide sequence ID" value="XM_031169218.1"/>
</dbReference>
<dbReference type="GeneID" id="42004515"/>
<dbReference type="EMBL" id="QEAO01000017">
    <property type="protein sequence ID" value="TPX33906.1"/>
    <property type="molecule type" value="Genomic_DNA"/>
</dbReference>
<dbReference type="InterPro" id="IPR003890">
    <property type="entry name" value="MIF4G-like_typ-3"/>
</dbReference>
<evidence type="ECO:0000259" key="5">
    <source>
        <dbReference type="PROSITE" id="PS51366"/>
    </source>
</evidence>
<protein>
    <recommendedName>
        <fullName evidence="5">MI domain-containing protein</fullName>
    </recommendedName>
</protein>
<comment type="subcellular location">
    <subcellularLocation>
        <location evidence="1">Nucleus</location>
        <location evidence="1">Nucleolus</location>
    </subcellularLocation>
</comment>
<keyword evidence="3" id="KW-0539">Nucleus</keyword>
<evidence type="ECO:0000256" key="4">
    <source>
        <dbReference type="SAM" id="MobiDB-lite"/>
    </source>
</evidence>
<evidence type="ECO:0000313" key="6">
    <source>
        <dbReference type="EMBL" id="TPX33906.1"/>
    </source>
</evidence>
<feature type="compositionally biased region" description="Low complexity" evidence="4">
    <location>
        <begin position="115"/>
        <end position="127"/>
    </location>
</feature>
<accession>A0A507C7D6</accession>
<reference evidence="6 7" key="1">
    <citation type="journal article" date="2019" name="Sci. Rep.">
        <title>Comparative genomics of chytrid fungi reveal insights into the obligate biotrophic and pathogenic lifestyle of Synchytrium endobioticum.</title>
        <authorList>
            <person name="van de Vossenberg B.T.L.H."/>
            <person name="Warris S."/>
            <person name="Nguyen H.D.T."/>
            <person name="van Gent-Pelzer M.P.E."/>
            <person name="Joly D.L."/>
            <person name="van de Geest H.C."/>
            <person name="Bonants P.J.M."/>
            <person name="Smith D.S."/>
            <person name="Levesque C.A."/>
            <person name="van der Lee T.A.J."/>
        </authorList>
    </citation>
    <scope>NUCLEOTIDE SEQUENCE [LARGE SCALE GENOMIC DNA]</scope>
    <source>
        <strain evidence="6 7">JEL517</strain>
    </source>
</reference>
<name>A0A507C7D6_9FUNG</name>
<evidence type="ECO:0000256" key="3">
    <source>
        <dbReference type="ARBA" id="ARBA00023242"/>
    </source>
</evidence>
<gene>
    <name evidence="6" type="ORF">SmJEL517_g03290</name>
</gene>
<evidence type="ECO:0000313" key="7">
    <source>
        <dbReference type="Proteomes" id="UP000319731"/>
    </source>
</evidence>
<dbReference type="AlphaFoldDB" id="A0A507C7D6"/>
<feature type="region of interest" description="Disordered" evidence="4">
    <location>
        <begin position="111"/>
        <end position="138"/>
    </location>
</feature>
<evidence type="ECO:0000256" key="2">
    <source>
        <dbReference type="ARBA" id="ARBA00006856"/>
    </source>
</evidence>
<dbReference type="PROSITE" id="PS51366">
    <property type="entry name" value="MI"/>
    <property type="match status" value="1"/>
</dbReference>
<dbReference type="GO" id="GO:0003723">
    <property type="term" value="F:RNA binding"/>
    <property type="evidence" value="ECO:0007669"/>
    <property type="project" value="InterPro"/>
</dbReference>
<dbReference type="Pfam" id="PF02847">
    <property type="entry name" value="MA3"/>
    <property type="match status" value="1"/>
</dbReference>
<feature type="compositionally biased region" description="Basic and acidic residues" evidence="4">
    <location>
        <begin position="48"/>
        <end position="57"/>
    </location>
</feature>
<feature type="domain" description="MI" evidence="5">
    <location>
        <begin position="669"/>
        <end position="785"/>
    </location>
</feature>